<dbReference type="Pfam" id="PF19833">
    <property type="entry name" value="RecG_dom3_C"/>
    <property type="match status" value="1"/>
</dbReference>
<keyword evidence="1" id="KW-0547">Nucleotide-binding</keyword>
<feature type="domain" description="Helicase C-terminal" evidence="9">
    <location>
        <begin position="558"/>
        <end position="716"/>
    </location>
</feature>
<gene>
    <name evidence="10" type="ORF">HMPREF9244_00422</name>
</gene>
<evidence type="ECO:0000259" key="9">
    <source>
        <dbReference type="PROSITE" id="PS51194"/>
    </source>
</evidence>
<keyword evidence="6" id="KW-0238">DNA-binding</keyword>
<dbReference type="InterPro" id="IPR001650">
    <property type="entry name" value="Helicase_C-like"/>
</dbReference>
<dbReference type="Gene3D" id="3.40.50.300">
    <property type="entry name" value="P-loop containing nucleotide triphosphate hydrolases"/>
    <property type="match status" value="2"/>
</dbReference>
<keyword evidence="7" id="KW-0234">DNA repair</keyword>
<dbReference type="InterPro" id="IPR014001">
    <property type="entry name" value="Helicase_ATP-bd"/>
</dbReference>
<keyword evidence="3" id="KW-0378">Hydrolase</keyword>
<dbReference type="AlphaFoldDB" id="U1RCT0"/>
<dbReference type="GO" id="GO:0006281">
    <property type="term" value="P:DNA repair"/>
    <property type="evidence" value="ECO:0007669"/>
    <property type="project" value="UniProtKB-KW"/>
</dbReference>
<name>U1RCT0_9BIFI</name>
<evidence type="ECO:0000256" key="1">
    <source>
        <dbReference type="ARBA" id="ARBA00022741"/>
    </source>
</evidence>
<dbReference type="InterPro" id="IPR011545">
    <property type="entry name" value="DEAD/DEAH_box_helicase_dom"/>
</dbReference>
<dbReference type="Pfam" id="PF00270">
    <property type="entry name" value="DEAD"/>
    <property type="match status" value="1"/>
</dbReference>
<dbReference type="PROSITE" id="PS51194">
    <property type="entry name" value="HELICASE_CTER"/>
    <property type="match status" value="1"/>
</dbReference>
<dbReference type="EMBL" id="AWSI01000013">
    <property type="protein sequence ID" value="ERH31389.1"/>
    <property type="molecule type" value="Genomic_DNA"/>
</dbReference>
<evidence type="ECO:0000256" key="2">
    <source>
        <dbReference type="ARBA" id="ARBA00022763"/>
    </source>
</evidence>
<keyword evidence="4 10" id="KW-0347">Helicase</keyword>
<dbReference type="Pfam" id="PF00271">
    <property type="entry name" value="Helicase_C"/>
    <property type="match status" value="1"/>
</dbReference>
<protein>
    <submittedName>
        <fullName evidence="10">Putative ATP-dependent DNA helicase RecG</fullName>
    </submittedName>
</protein>
<dbReference type="PROSITE" id="PS51192">
    <property type="entry name" value="HELICASE_ATP_BIND_1"/>
    <property type="match status" value="1"/>
</dbReference>
<keyword evidence="11" id="KW-1185">Reference proteome</keyword>
<dbReference type="GO" id="GO:0003678">
    <property type="term" value="F:DNA helicase activity"/>
    <property type="evidence" value="ECO:0007669"/>
    <property type="project" value="TreeGrafter"/>
</dbReference>
<keyword evidence="2" id="KW-0227">DNA damage</keyword>
<evidence type="ECO:0000256" key="6">
    <source>
        <dbReference type="ARBA" id="ARBA00023125"/>
    </source>
</evidence>
<reference evidence="10 11" key="1">
    <citation type="submission" date="2013-08" db="EMBL/GenBank/DDBJ databases">
        <authorList>
            <person name="Weinstock G."/>
            <person name="Sodergren E."/>
            <person name="Wylie T."/>
            <person name="Fulton L."/>
            <person name="Fulton R."/>
            <person name="Fronick C."/>
            <person name="O'Laughlin M."/>
            <person name="Godfrey J."/>
            <person name="Miner T."/>
            <person name="Herter B."/>
            <person name="Appelbaum E."/>
            <person name="Cordes M."/>
            <person name="Lek S."/>
            <person name="Wollam A."/>
            <person name="Pepin K.H."/>
            <person name="Palsikar V.B."/>
            <person name="Mitreva M."/>
            <person name="Wilson R.K."/>
        </authorList>
    </citation>
    <scope>NUCLEOTIDE SEQUENCE [LARGE SCALE GENOMIC DNA]</scope>
    <source>
        <strain evidence="10 11">F0580</strain>
    </source>
</reference>
<evidence type="ECO:0000256" key="7">
    <source>
        <dbReference type="ARBA" id="ARBA00023204"/>
    </source>
</evidence>
<dbReference type="HOGENOM" id="CLU_005122_7_1_11"/>
<dbReference type="PANTHER" id="PTHR47964">
    <property type="entry name" value="ATP-DEPENDENT DNA HELICASE HOMOLOG RECG, CHLOROPLASTIC"/>
    <property type="match status" value="1"/>
</dbReference>
<dbReference type="InterPro" id="IPR027417">
    <property type="entry name" value="P-loop_NTPase"/>
</dbReference>
<dbReference type="SUPFAM" id="SSF50249">
    <property type="entry name" value="Nucleic acid-binding proteins"/>
    <property type="match status" value="1"/>
</dbReference>
<keyword evidence="5" id="KW-0067">ATP-binding</keyword>
<dbReference type="Gene3D" id="2.40.50.140">
    <property type="entry name" value="Nucleic acid-binding proteins"/>
    <property type="match status" value="1"/>
</dbReference>
<sequence>MKREPVQKIARVQGATMVDIHSAVSSVLTNKRRIGALKKLGVVTIADAIGYYPFRATKRVSVRKIDDIKIGENVAFSATVLDTRVTPMSARNGRRVEVRVGDGSRLEARLVYFTYKKYYVSYITNRLNEGAQIAVQGMPSEYGGFIQFTHPQTCIVRDNSLDVPGPGEVDTIEEAIDRLSRPRPVYHANSTISSEHIHESIVSMLKALAGEIPTIQREEEAGPQSPDEPIIDIDKLRHAIPDVIPEAVRIQRNLLHKAEAIIAIHLPSDEQNFNHGIETLRYEEVLISQTAMVKMREDNSSARAYSCADERGFVERLISSLPFTLTGGQQDVIKEITRDMSSGKPMSRLLQGEVGSGKTIVALATLLQAVGAGKQAVIVAPTQVLAQQHIASISSMLMAAGLSEIPIVLLHSGMKLAERRRALAIPASGVPCIVVATHAAFGKTFQAPHLATAVIDEQHRFGVEQREVLRSEINQDGVVPHMLVMTATPIPRSAAMTWFGNLDISWLTELPGGRKPIRTVLVHENDGATMRKVFIHARQRIDAGERIYVVCARIDEDEIDETMDSFADELFDPQTGEPIERSAKKVLHSVSEISQRLSSLPQFSGIEIQTLTGRDDDETKNSVMEKFARGDAPVLVATSVIEVGVDVPQASCIIIFDADNFGLSQLHQLRGRVGRGGTQSWAFLVHNAQPESTAEERLDVIKNSLDGAVISQADLELRGAGDVLGDSQSGLSTSFKLLRVVQDADIIAQAREDAEELIHHDKKLSEDPELLGAVLDFERETAEYLKSS</sequence>
<feature type="domain" description="Helicase ATP-binding" evidence="8">
    <location>
        <begin position="339"/>
        <end position="507"/>
    </location>
</feature>
<dbReference type="Proteomes" id="UP000016519">
    <property type="component" value="Unassembled WGS sequence"/>
</dbReference>
<evidence type="ECO:0000256" key="5">
    <source>
        <dbReference type="ARBA" id="ARBA00022840"/>
    </source>
</evidence>
<accession>U1RCT0</accession>
<dbReference type="STRING" id="419015.HMPREF3214_01417"/>
<dbReference type="SUPFAM" id="SSF52540">
    <property type="entry name" value="P-loop containing nucleoside triphosphate hydrolases"/>
    <property type="match status" value="2"/>
</dbReference>
<comment type="caution">
    <text evidence="10">The sequence shown here is derived from an EMBL/GenBank/DDBJ whole genome shotgun (WGS) entry which is preliminary data.</text>
</comment>
<dbReference type="GO" id="GO:0005524">
    <property type="term" value="F:ATP binding"/>
    <property type="evidence" value="ECO:0007669"/>
    <property type="project" value="UniProtKB-KW"/>
</dbReference>
<dbReference type="InterPro" id="IPR045562">
    <property type="entry name" value="RecG_dom3_C"/>
</dbReference>
<dbReference type="GO" id="GO:0003677">
    <property type="term" value="F:DNA binding"/>
    <property type="evidence" value="ECO:0007669"/>
    <property type="project" value="UniProtKB-KW"/>
</dbReference>
<dbReference type="CDD" id="cd04488">
    <property type="entry name" value="RecG_wedge_OBF"/>
    <property type="match status" value="1"/>
</dbReference>
<dbReference type="PANTHER" id="PTHR47964:SF1">
    <property type="entry name" value="ATP-DEPENDENT DNA HELICASE HOMOLOG RECG, CHLOROPLASTIC"/>
    <property type="match status" value="1"/>
</dbReference>
<dbReference type="PATRIC" id="fig|1321816.3.peg.361"/>
<evidence type="ECO:0000259" key="8">
    <source>
        <dbReference type="PROSITE" id="PS51192"/>
    </source>
</evidence>
<dbReference type="SMART" id="SM00487">
    <property type="entry name" value="DEXDc"/>
    <property type="match status" value="1"/>
</dbReference>
<dbReference type="SMART" id="SM00490">
    <property type="entry name" value="HELICc"/>
    <property type="match status" value="1"/>
</dbReference>
<dbReference type="InterPro" id="IPR047112">
    <property type="entry name" value="RecG/Mfd"/>
</dbReference>
<evidence type="ECO:0000256" key="3">
    <source>
        <dbReference type="ARBA" id="ARBA00022801"/>
    </source>
</evidence>
<evidence type="ECO:0000313" key="11">
    <source>
        <dbReference type="Proteomes" id="UP000016519"/>
    </source>
</evidence>
<dbReference type="InterPro" id="IPR012340">
    <property type="entry name" value="NA-bd_OB-fold"/>
</dbReference>
<evidence type="ECO:0000256" key="4">
    <source>
        <dbReference type="ARBA" id="ARBA00022806"/>
    </source>
</evidence>
<organism evidence="10 11">
    <name type="scientific">Alloscardovia omnicolens F0580</name>
    <dbReference type="NCBI Taxonomy" id="1321816"/>
    <lineage>
        <taxon>Bacteria</taxon>
        <taxon>Bacillati</taxon>
        <taxon>Actinomycetota</taxon>
        <taxon>Actinomycetes</taxon>
        <taxon>Bifidobacteriales</taxon>
        <taxon>Bifidobacteriaceae</taxon>
        <taxon>Alloscardovia</taxon>
    </lineage>
</organism>
<dbReference type="GO" id="GO:0016787">
    <property type="term" value="F:hydrolase activity"/>
    <property type="evidence" value="ECO:0007669"/>
    <property type="project" value="UniProtKB-KW"/>
</dbReference>
<evidence type="ECO:0000313" key="10">
    <source>
        <dbReference type="EMBL" id="ERH31389.1"/>
    </source>
</evidence>
<proteinExistence type="predicted"/>